<organism evidence="5 6">
    <name type="scientific">Archangium minus</name>
    <dbReference type="NCBI Taxonomy" id="83450"/>
    <lineage>
        <taxon>Bacteria</taxon>
        <taxon>Pseudomonadati</taxon>
        <taxon>Myxococcota</taxon>
        <taxon>Myxococcia</taxon>
        <taxon>Myxococcales</taxon>
        <taxon>Cystobacterineae</taxon>
        <taxon>Archangiaceae</taxon>
        <taxon>Archangium</taxon>
    </lineage>
</organism>
<dbReference type="SUPFAM" id="SSF52540">
    <property type="entry name" value="P-loop containing nucleoside triphosphate hydrolases"/>
    <property type="match status" value="1"/>
</dbReference>
<dbReference type="InterPro" id="IPR003593">
    <property type="entry name" value="AAA+_ATPase"/>
</dbReference>
<dbReference type="EMBL" id="CP043494">
    <property type="protein sequence ID" value="WNG43579.1"/>
    <property type="molecule type" value="Genomic_DNA"/>
</dbReference>
<dbReference type="InterPro" id="IPR003439">
    <property type="entry name" value="ABC_transporter-like_ATP-bd"/>
</dbReference>
<dbReference type="Proteomes" id="UP001611383">
    <property type="component" value="Chromosome"/>
</dbReference>
<gene>
    <name evidence="5" type="ORF">F0U60_05265</name>
</gene>
<dbReference type="PANTHER" id="PTHR42781:SF4">
    <property type="entry name" value="SPERMIDINE_PUTRESCINE IMPORT ATP-BINDING PROTEIN POTA"/>
    <property type="match status" value="1"/>
</dbReference>
<dbReference type="PROSITE" id="PS50893">
    <property type="entry name" value="ABC_TRANSPORTER_2"/>
    <property type="match status" value="1"/>
</dbReference>
<evidence type="ECO:0000256" key="2">
    <source>
        <dbReference type="ARBA" id="ARBA00022741"/>
    </source>
</evidence>
<name>A0ABY9WKA5_9BACT</name>
<dbReference type="GO" id="GO:0005524">
    <property type="term" value="F:ATP binding"/>
    <property type="evidence" value="ECO:0007669"/>
    <property type="project" value="UniProtKB-KW"/>
</dbReference>
<evidence type="ECO:0000313" key="6">
    <source>
        <dbReference type="Proteomes" id="UP001611383"/>
    </source>
</evidence>
<dbReference type="RefSeq" id="WP_395814806.1">
    <property type="nucleotide sequence ID" value="NZ_CP043494.1"/>
</dbReference>
<keyword evidence="1" id="KW-0813">Transport</keyword>
<dbReference type="PANTHER" id="PTHR42781">
    <property type="entry name" value="SPERMIDINE/PUTRESCINE IMPORT ATP-BINDING PROTEIN POTA"/>
    <property type="match status" value="1"/>
</dbReference>
<evidence type="ECO:0000313" key="5">
    <source>
        <dbReference type="EMBL" id="WNG43579.1"/>
    </source>
</evidence>
<dbReference type="Pfam" id="PF00005">
    <property type="entry name" value="ABC_tran"/>
    <property type="match status" value="1"/>
</dbReference>
<evidence type="ECO:0000259" key="4">
    <source>
        <dbReference type="PROSITE" id="PS50893"/>
    </source>
</evidence>
<evidence type="ECO:0000256" key="3">
    <source>
        <dbReference type="ARBA" id="ARBA00022840"/>
    </source>
</evidence>
<proteinExistence type="predicted"/>
<sequence length="247" mass="27785">MFELEGVSKRFGDTWALHPLELRLPEARTTVLLGPSGCGKSTLLRLMNGLLRPDSGRVLFRGQPLRDEDLLTARQHMGYTLQGGGLFPHLTAEGNATLMARYLKWSEERIHARLRELVELTRFPSDALDRYPGQLSGGQRQRVSLMRALMLDPDVLLLDEPLGALDPMIRYELQGDLRDIFARLGKTVVLVTHDLAEGAFLGDHVVLMREGRIVQQGSLAELERAPADPFVTRFFQAQRLTFEGRLS</sequence>
<dbReference type="SMART" id="SM00382">
    <property type="entry name" value="AAA"/>
    <property type="match status" value="1"/>
</dbReference>
<protein>
    <submittedName>
        <fullName evidence="5">ATP-binding cassette domain-containing protein</fullName>
    </submittedName>
</protein>
<keyword evidence="2" id="KW-0547">Nucleotide-binding</keyword>
<keyword evidence="3 5" id="KW-0067">ATP-binding</keyword>
<dbReference type="Gene3D" id="3.40.50.300">
    <property type="entry name" value="P-loop containing nucleotide triphosphate hydrolases"/>
    <property type="match status" value="1"/>
</dbReference>
<dbReference type="InterPro" id="IPR027417">
    <property type="entry name" value="P-loop_NTPase"/>
</dbReference>
<reference evidence="5 6" key="1">
    <citation type="submission" date="2019-08" db="EMBL/GenBank/DDBJ databases">
        <title>Archangium and Cystobacter genomes.</title>
        <authorList>
            <person name="Chen I.-C.K."/>
            <person name="Wielgoss S."/>
        </authorList>
    </citation>
    <scope>NUCLEOTIDE SEQUENCE [LARGE SCALE GENOMIC DNA]</scope>
    <source>
        <strain evidence="5 6">Cbm 6</strain>
    </source>
</reference>
<dbReference type="InterPro" id="IPR050093">
    <property type="entry name" value="ABC_SmlMolc_Importer"/>
</dbReference>
<evidence type="ECO:0000256" key="1">
    <source>
        <dbReference type="ARBA" id="ARBA00022448"/>
    </source>
</evidence>
<keyword evidence="6" id="KW-1185">Reference proteome</keyword>
<feature type="domain" description="ABC transporter" evidence="4">
    <location>
        <begin position="2"/>
        <end position="235"/>
    </location>
</feature>
<accession>A0ABY9WKA5</accession>